<dbReference type="InterPro" id="IPR033469">
    <property type="entry name" value="CYTH-like_dom_sf"/>
</dbReference>
<dbReference type="EMBL" id="LWQT01000049">
    <property type="protein sequence ID" value="OAN50802.1"/>
    <property type="molecule type" value="Genomic_DNA"/>
</dbReference>
<dbReference type="PANTHER" id="PTHR40114:SF1">
    <property type="entry name" value="SLR0698 PROTEIN"/>
    <property type="match status" value="1"/>
</dbReference>
<comment type="caution">
    <text evidence="2">The sequence shown here is derived from an EMBL/GenBank/DDBJ whole genome shotgun (WGS) entry which is preliminary data.</text>
</comment>
<sequence length="202" mass="23155">MILGTETERKFLVRDGWPRDAPGHYIRQGYLPSAPGITLRVRWTEKLGTITVKTPVFAGTRWEAECSIPPDTAAQLLTTCPNRPVEKVRHVWIVGDLSWEIDEFKGRHTGLVVAEVELLHPWQDIVLPTWVGEEVTHVRAFHNSVITKTESFHDVLALWRQALIKENKHIKCRNALDVQSIDERYQRMLGMLESHSHNNGPL</sequence>
<dbReference type="InterPro" id="IPR012042">
    <property type="entry name" value="NeuTTM/CthTTM-like"/>
</dbReference>
<dbReference type="Pfam" id="PF01928">
    <property type="entry name" value="CYTH"/>
    <property type="match status" value="1"/>
</dbReference>
<evidence type="ECO:0000313" key="2">
    <source>
        <dbReference type="EMBL" id="OAN50802.1"/>
    </source>
</evidence>
<dbReference type="PANTHER" id="PTHR40114">
    <property type="entry name" value="SLR0698 PROTEIN"/>
    <property type="match status" value="1"/>
</dbReference>
<dbReference type="Proteomes" id="UP000078428">
    <property type="component" value="Unassembled WGS sequence"/>
</dbReference>
<reference evidence="2 3" key="1">
    <citation type="submission" date="2016-04" db="EMBL/GenBank/DDBJ databases">
        <title>Draft genome sequence of freshwater magnetotactic bacteria Magnetospirillum marisnigri SP-1 and Magnetospirillum moscoviense BB-1.</title>
        <authorList>
            <person name="Koziaeva V."/>
            <person name="Dziuba M.V."/>
            <person name="Ivanov T.M."/>
            <person name="Kuznetsov B."/>
            <person name="Grouzdev D.S."/>
        </authorList>
    </citation>
    <scope>NUCLEOTIDE SEQUENCE [LARGE SCALE GENOMIC DNA]</scope>
    <source>
        <strain evidence="2 3">SP-1</strain>
    </source>
</reference>
<dbReference type="SMART" id="SM01118">
    <property type="entry name" value="CYTH"/>
    <property type="match status" value="1"/>
</dbReference>
<name>A0A178MPR0_9PROT</name>
<dbReference type="SUPFAM" id="SSF55154">
    <property type="entry name" value="CYTH-like phosphatases"/>
    <property type="match status" value="1"/>
</dbReference>
<dbReference type="AlphaFoldDB" id="A0A178MPR0"/>
<dbReference type="STRING" id="1285242.A6A04_17015"/>
<organism evidence="2 3">
    <name type="scientific">Paramagnetospirillum marisnigri</name>
    <dbReference type="NCBI Taxonomy" id="1285242"/>
    <lineage>
        <taxon>Bacteria</taxon>
        <taxon>Pseudomonadati</taxon>
        <taxon>Pseudomonadota</taxon>
        <taxon>Alphaproteobacteria</taxon>
        <taxon>Rhodospirillales</taxon>
        <taxon>Magnetospirillaceae</taxon>
        <taxon>Paramagnetospirillum</taxon>
    </lineage>
</organism>
<keyword evidence="3" id="KW-1185">Reference proteome</keyword>
<dbReference type="Gene3D" id="2.40.320.10">
    <property type="entry name" value="Hypothetical Protein Pfu-838710-001"/>
    <property type="match status" value="1"/>
</dbReference>
<dbReference type="InterPro" id="IPR023577">
    <property type="entry name" value="CYTH_domain"/>
</dbReference>
<protein>
    <recommendedName>
        <fullName evidence="1">CYTH domain-containing protein</fullName>
    </recommendedName>
</protein>
<gene>
    <name evidence="2" type="ORF">A6A04_17015</name>
</gene>
<accession>A0A178MPR0</accession>
<evidence type="ECO:0000313" key="3">
    <source>
        <dbReference type="Proteomes" id="UP000078428"/>
    </source>
</evidence>
<dbReference type="CDD" id="cd07891">
    <property type="entry name" value="CYTH-like_CthTTM-like_1"/>
    <property type="match status" value="1"/>
</dbReference>
<feature type="domain" description="CYTH" evidence="1">
    <location>
        <begin position="4"/>
        <end position="148"/>
    </location>
</feature>
<evidence type="ECO:0000259" key="1">
    <source>
        <dbReference type="SMART" id="SM01118"/>
    </source>
</evidence>
<proteinExistence type="predicted"/>